<dbReference type="Gene3D" id="1.10.10.60">
    <property type="entry name" value="Homeodomain-like"/>
    <property type="match status" value="1"/>
</dbReference>
<keyword evidence="6" id="KW-0238">DNA-binding</keyword>
<dbReference type="AlphaFoldDB" id="A0A103XSJ9"/>
<keyword evidence="7" id="KW-1185">Reference proteome</keyword>
<dbReference type="InterPro" id="IPR017930">
    <property type="entry name" value="Myb_dom"/>
</dbReference>
<keyword evidence="6" id="KW-0371">Homeobox</keyword>
<proteinExistence type="predicted"/>
<dbReference type="Proteomes" id="UP000243975">
    <property type="component" value="Unassembled WGS sequence"/>
</dbReference>
<dbReference type="InterPro" id="IPR050560">
    <property type="entry name" value="MYB_TF"/>
</dbReference>
<dbReference type="PANTHER" id="PTHR45614:SF76">
    <property type="entry name" value="TRANSCRIPTION FACTOR MYB124"/>
    <property type="match status" value="1"/>
</dbReference>
<evidence type="ECO:0000256" key="2">
    <source>
        <dbReference type="ARBA" id="ARBA00023242"/>
    </source>
</evidence>
<dbReference type="GO" id="GO:0000981">
    <property type="term" value="F:DNA-binding transcription factor activity, RNA polymerase II-specific"/>
    <property type="evidence" value="ECO:0007669"/>
    <property type="project" value="TreeGrafter"/>
</dbReference>
<evidence type="ECO:0000256" key="3">
    <source>
        <dbReference type="SAM" id="MobiDB-lite"/>
    </source>
</evidence>
<feature type="domain" description="Myb-like" evidence="4">
    <location>
        <begin position="54"/>
        <end position="104"/>
    </location>
</feature>
<organism evidence="6 7">
    <name type="scientific">Cynara cardunculus var. scolymus</name>
    <name type="common">Globe artichoke</name>
    <name type="synonym">Cynara scolymus</name>
    <dbReference type="NCBI Taxonomy" id="59895"/>
    <lineage>
        <taxon>Eukaryota</taxon>
        <taxon>Viridiplantae</taxon>
        <taxon>Streptophyta</taxon>
        <taxon>Embryophyta</taxon>
        <taxon>Tracheophyta</taxon>
        <taxon>Spermatophyta</taxon>
        <taxon>Magnoliopsida</taxon>
        <taxon>eudicotyledons</taxon>
        <taxon>Gunneridae</taxon>
        <taxon>Pentapetalae</taxon>
        <taxon>asterids</taxon>
        <taxon>campanulids</taxon>
        <taxon>Asterales</taxon>
        <taxon>Asteraceae</taxon>
        <taxon>Carduoideae</taxon>
        <taxon>Cardueae</taxon>
        <taxon>Carduinae</taxon>
        <taxon>Cynara</taxon>
    </lineage>
</organism>
<dbReference type="SUPFAM" id="SSF46689">
    <property type="entry name" value="Homeodomain-like"/>
    <property type="match status" value="1"/>
</dbReference>
<feature type="domain" description="HTH myb-type" evidence="5">
    <location>
        <begin position="54"/>
        <end position="108"/>
    </location>
</feature>
<comment type="subcellular location">
    <subcellularLocation>
        <location evidence="1">Nucleus</location>
    </subcellularLocation>
</comment>
<dbReference type="PROSITE" id="PS50090">
    <property type="entry name" value="MYB_LIKE"/>
    <property type="match status" value="1"/>
</dbReference>
<name>A0A103XSJ9_CYNCS</name>
<dbReference type="STRING" id="59895.A0A103XSJ9"/>
<protein>
    <submittedName>
        <fullName evidence="6">Homeodomain-like protein</fullName>
    </submittedName>
</protein>
<accession>A0A103XSJ9</accession>
<dbReference type="CDD" id="cd00167">
    <property type="entry name" value="SANT"/>
    <property type="match status" value="1"/>
</dbReference>
<dbReference type="Pfam" id="PF00249">
    <property type="entry name" value="Myb_DNA-binding"/>
    <property type="match status" value="1"/>
</dbReference>
<dbReference type="PROSITE" id="PS51294">
    <property type="entry name" value="HTH_MYB"/>
    <property type="match status" value="1"/>
</dbReference>
<keyword evidence="2" id="KW-0539">Nucleus</keyword>
<evidence type="ECO:0000259" key="5">
    <source>
        <dbReference type="PROSITE" id="PS51294"/>
    </source>
</evidence>
<evidence type="ECO:0000259" key="4">
    <source>
        <dbReference type="PROSITE" id="PS50090"/>
    </source>
</evidence>
<dbReference type="GO" id="GO:0000978">
    <property type="term" value="F:RNA polymerase II cis-regulatory region sequence-specific DNA binding"/>
    <property type="evidence" value="ECO:0007669"/>
    <property type="project" value="TreeGrafter"/>
</dbReference>
<feature type="region of interest" description="Disordered" evidence="3">
    <location>
        <begin position="1"/>
        <end position="22"/>
    </location>
</feature>
<sequence>MKKKACDGNNSDKGGGDDLKQKERHLVSWSKEEDDILRKQIGIHGTNKWFTYLNSDFKKGGWTPEEDIILCEAQKIFGNRWTEIAKVVSGRTDNAVKNRFSILCKRKAKHEASSNENNAAEVNANNKRTMFDNREDTEGILETSMHPMKLRRKHIAAATEDCNLVGLVGDSRTVDQKRRPPFVVLVQNCDNTNTSTAQIHASSKKALIDGNSLITTQTTSLIVEGTTFKKDDPKIVALMQQAELLNSLASEVNIEKTDQSFKSAWKAVQDFLNHTKESDKLRFHISDMEFQLENFKILVEDIRSCRDDNQRFWSQADVYQGSPDSSEYGTMSSIPSHINEKTKMAEDLCKVEPRPSRPIHPNNLVDDRNIEEYDAAAHQDIIPSSSKLNDDVRGVCPLSNSEFSSPLQVTPLFRSMAEGILSPQFSESEKHFLLKTLGMEPTTPNPTARTSQSPPCKRALLHCL</sequence>
<comment type="caution">
    <text evidence="6">The sequence shown here is derived from an EMBL/GenBank/DDBJ whole genome shotgun (WGS) entry which is preliminary data.</text>
</comment>
<evidence type="ECO:0000313" key="7">
    <source>
        <dbReference type="Proteomes" id="UP000243975"/>
    </source>
</evidence>
<dbReference type="InterPro" id="IPR001005">
    <property type="entry name" value="SANT/Myb"/>
</dbReference>
<dbReference type="PANTHER" id="PTHR45614">
    <property type="entry name" value="MYB PROTEIN-RELATED"/>
    <property type="match status" value="1"/>
</dbReference>
<evidence type="ECO:0000256" key="1">
    <source>
        <dbReference type="ARBA" id="ARBA00004123"/>
    </source>
</evidence>
<reference evidence="6 7" key="1">
    <citation type="journal article" date="2016" name="Sci. Rep.">
        <title>The genome sequence of the outbreeding globe artichoke constructed de novo incorporating a phase-aware low-pass sequencing strategy of F1 progeny.</title>
        <authorList>
            <person name="Scaglione D."/>
            <person name="Reyes-Chin-Wo S."/>
            <person name="Acquadro A."/>
            <person name="Froenicke L."/>
            <person name="Portis E."/>
            <person name="Beitel C."/>
            <person name="Tirone M."/>
            <person name="Mauro R."/>
            <person name="Lo Monaco A."/>
            <person name="Mauromicale G."/>
            <person name="Faccioli P."/>
            <person name="Cattivelli L."/>
            <person name="Rieseberg L."/>
            <person name="Michelmore R."/>
            <person name="Lanteri S."/>
        </authorList>
    </citation>
    <scope>NUCLEOTIDE SEQUENCE [LARGE SCALE GENOMIC DNA]</scope>
    <source>
        <strain evidence="6">2C</strain>
    </source>
</reference>
<dbReference type="GO" id="GO:0005634">
    <property type="term" value="C:nucleus"/>
    <property type="evidence" value="ECO:0007669"/>
    <property type="project" value="UniProtKB-SubCell"/>
</dbReference>
<evidence type="ECO:0000313" key="6">
    <source>
        <dbReference type="EMBL" id="KVH96111.1"/>
    </source>
</evidence>
<gene>
    <name evidence="6" type="ORF">Ccrd_001779</name>
</gene>
<dbReference type="InterPro" id="IPR009057">
    <property type="entry name" value="Homeodomain-like_sf"/>
</dbReference>
<dbReference type="Gramene" id="KVH96111">
    <property type="protein sequence ID" value="KVH96111"/>
    <property type="gene ID" value="Ccrd_001779"/>
</dbReference>
<dbReference type="EMBL" id="LEKV01004354">
    <property type="protein sequence ID" value="KVH96111.1"/>
    <property type="molecule type" value="Genomic_DNA"/>
</dbReference>
<dbReference type="SMART" id="SM00717">
    <property type="entry name" value="SANT"/>
    <property type="match status" value="1"/>
</dbReference>